<feature type="transmembrane region" description="Helical" evidence="2">
    <location>
        <begin position="20"/>
        <end position="44"/>
    </location>
</feature>
<reference evidence="3 4" key="1">
    <citation type="submission" date="2019-02" db="EMBL/GenBank/DDBJ databases">
        <title>Deep-cultivation of Planctomycetes and their phenomic and genomic characterization uncovers novel biology.</title>
        <authorList>
            <person name="Wiegand S."/>
            <person name="Jogler M."/>
            <person name="Boedeker C."/>
            <person name="Pinto D."/>
            <person name="Vollmers J."/>
            <person name="Rivas-Marin E."/>
            <person name="Kohn T."/>
            <person name="Peeters S.H."/>
            <person name="Heuer A."/>
            <person name="Rast P."/>
            <person name="Oberbeckmann S."/>
            <person name="Bunk B."/>
            <person name="Jeske O."/>
            <person name="Meyerdierks A."/>
            <person name="Storesund J.E."/>
            <person name="Kallscheuer N."/>
            <person name="Luecker S."/>
            <person name="Lage O.M."/>
            <person name="Pohl T."/>
            <person name="Merkel B.J."/>
            <person name="Hornburger P."/>
            <person name="Mueller R.-W."/>
            <person name="Bruemmer F."/>
            <person name="Labrenz M."/>
            <person name="Spormann A.M."/>
            <person name="Op Den Camp H."/>
            <person name="Overmann J."/>
            <person name="Amann R."/>
            <person name="Jetten M.S.M."/>
            <person name="Mascher T."/>
            <person name="Medema M.H."/>
            <person name="Devos D.P."/>
            <person name="Kaster A.-K."/>
            <person name="Ovreas L."/>
            <person name="Rohde M."/>
            <person name="Galperin M.Y."/>
            <person name="Jogler C."/>
        </authorList>
    </citation>
    <scope>NUCLEOTIDE SEQUENCE [LARGE SCALE GENOMIC DNA]</scope>
    <source>
        <strain evidence="3 4">Pla111</strain>
    </source>
</reference>
<keyword evidence="2" id="KW-0472">Membrane</keyword>
<keyword evidence="2" id="KW-1133">Transmembrane helix</keyword>
<dbReference type="Proteomes" id="UP000318995">
    <property type="component" value="Unassembled WGS sequence"/>
</dbReference>
<keyword evidence="4" id="KW-1185">Reference proteome</keyword>
<protein>
    <submittedName>
        <fullName evidence="3">Uncharacterized protein</fullName>
    </submittedName>
</protein>
<dbReference type="EMBL" id="SJPH01000003">
    <property type="protein sequence ID" value="TWT46663.1"/>
    <property type="molecule type" value="Genomic_DNA"/>
</dbReference>
<evidence type="ECO:0000313" key="4">
    <source>
        <dbReference type="Proteomes" id="UP000318995"/>
    </source>
</evidence>
<evidence type="ECO:0000256" key="2">
    <source>
        <dbReference type="SAM" id="Phobius"/>
    </source>
</evidence>
<proteinExistence type="predicted"/>
<feature type="region of interest" description="Disordered" evidence="1">
    <location>
        <begin position="550"/>
        <end position="574"/>
    </location>
</feature>
<name>A0A5C5W8S3_9BACT</name>
<comment type="caution">
    <text evidence="3">The sequence shown here is derived from an EMBL/GenBank/DDBJ whole genome shotgun (WGS) entry which is preliminary data.</text>
</comment>
<keyword evidence="2" id="KW-0812">Transmembrane</keyword>
<organism evidence="3 4">
    <name type="scientific">Botrimarina hoheduenensis</name>
    <dbReference type="NCBI Taxonomy" id="2528000"/>
    <lineage>
        <taxon>Bacteria</taxon>
        <taxon>Pseudomonadati</taxon>
        <taxon>Planctomycetota</taxon>
        <taxon>Planctomycetia</taxon>
        <taxon>Pirellulales</taxon>
        <taxon>Lacipirellulaceae</taxon>
        <taxon>Botrimarina</taxon>
    </lineage>
</organism>
<sequence>MSNPAASSPHASKALSGKLLVWMLLGAMLIVTAILIGGVGFALYGPDETPVISPQTTVLTEPLRADGWPDYEEAIRRRWARGATPANNGAIPFWRAMITSDLGELDDPAEQDLIARELGIKTLSLGDGFVGGPDALERRLAEELQQAHPRAVIATENLLTFFHRKPWTKQDSPLLASWVAANAAAYQLLHEAAAASHFYPSSPTLLDDQRDRLQDIALPALQHSRTAVHYLCLRAMLAVGEGRPDEAADDLIAAYRLADHISAGPFPIHLLLGEYHNLVVDRALAHLCVSREVSLETIAKLLRYIESRPMPRDPLDVELEIERIAPASYAAQLATKRARIDDGPTNPPLRARRIDWNIALKELAPLADLADRAIAAPDLPTRDGLISKLRGAHRQLSANSNQPFGWRQIVSTRDRSRRQAWLISGDSFSFFLHRNREMRFSIMTQQRALARELLSLTAQRIRDGDYPDEYKAEGINYRRTNEGVLLWSNGPNGRDDRGLRSFAVARPQDSLLLPLYEGRLIPLAQESYDSEKPVALDPAQQALLDAIPPDADDAAIRLPPPQEPWPWEEAEPNE</sequence>
<evidence type="ECO:0000313" key="3">
    <source>
        <dbReference type="EMBL" id="TWT46663.1"/>
    </source>
</evidence>
<dbReference type="AlphaFoldDB" id="A0A5C5W8S3"/>
<dbReference type="RefSeq" id="WP_146573357.1">
    <property type="nucleotide sequence ID" value="NZ_SJPH01000003.1"/>
</dbReference>
<accession>A0A5C5W8S3</accession>
<gene>
    <name evidence="3" type="ORF">Pla111_17640</name>
</gene>
<dbReference type="OrthoDB" id="223245at2"/>
<evidence type="ECO:0000256" key="1">
    <source>
        <dbReference type="SAM" id="MobiDB-lite"/>
    </source>
</evidence>